<protein>
    <submittedName>
        <fullName evidence="1">Uncharacterized protein</fullName>
    </submittedName>
</protein>
<evidence type="ECO:0000313" key="2">
    <source>
        <dbReference type="Proteomes" id="UP001157502"/>
    </source>
</evidence>
<evidence type="ECO:0000313" key="1">
    <source>
        <dbReference type="EMBL" id="KAJ7989457.1"/>
    </source>
</evidence>
<dbReference type="Proteomes" id="UP001157502">
    <property type="component" value="Chromosome 29"/>
</dbReference>
<name>A0ACC2FDN6_DALPE</name>
<keyword evidence="2" id="KW-1185">Reference proteome</keyword>
<dbReference type="EMBL" id="CM055756">
    <property type="protein sequence ID" value="KAJ7989457.1"/>
    <property type="molecule type" value="Genomic_DNA"/>
</dbReference>
<proteinExistence type="predicted"/>
<comment type="caution">
    <text evidence="1">The sequence shown here is derived from an EMBL/GenBank/DDBJ whole genome shotgun (WGS) entry which is preliminary data.</text>
</comment>
<accession>A0ACC2FDN6</accession>
<sequence length="98" mass="10851">MDPQPTGSTGCCSGSDWHVVLYRGPHRADVLKSSRGLCPWPRGSPTVPPTPQSFGRRPLDTFTVFRALVDILFPNRTEGTGIKEQLDSKMRDGVIWVI</sequence>
<gene>
    <name evidence="1" type="ORF">DPEC_G00304730</name>
</gene>
<reference evidence="1" key="1">
    <citation type="submission" date="2021-05" db="EMBL/GenBank/DDBJ databases">
        <authorList>
            <person name="Pan Q."/>
            <person name="Jouanno E."/>
            <person name="Zahm M."/>
            <person name="Klopp C."/>
            <person name="Cabau C."/>
            <person name="Louis A."/>
            <person name="Berthelot C."/>
            <person name="Parey E."/>
            <person name="Roest Crollius H."/>
            <person name="Montfort J."/>
            <person name="Robinson-Rechavi M."/>
            <person name="Bouchez O."/>
            <person name="Lampietro C."/>
            <person name="Lopez Roques C."/>
            <person name="Donnadieu C."/>
            <person name="Postlethwait J."/>
            <person name="Bobe J."/>
            <person name="Dillon D."/>
            <person name="Chandos A."/>
            <person name="von Hippel F."/>
            <person name="Guiguen Y."/>
        </authorList>
    </citation>
    <scope>NUCLEOTIDE SEQUENCE</scope>
    <source>
        <strain evidence="1">YG-Jan2019</strain>
    </source>
</reference>
<organism evidence="1 2">
    <name type="scientific">Dallia pectoralis</name>
    <name type="common">Alaska blackfish</name>
    <dbReference type="NCBI Taxonomy" id="75939"/>
    <lineage>
        <taxon>Eukaryota</taxon>
        <taxon>Metazoa</taxon>
        <taxon>Chordata</taxon>
        <taxon>Craniata</taxon>
        <taxon>Vertebrata</taxon>
        <taxon>Euteleostomi</taxon>
        <taxon>Actinopterygii</taxon>
        <taxon>Neopterygii</taxon>
        <taxon>Teleostei</taxon>
        <taxon>Protacanthopterygii</taxon>
        <taxon>Esociformes</taxon>
        <taxon>Umbridae</taxon>
        <taxon>Dallia</taxon>
    </lineage>
</organism>